<comment type="subcellular location">
    <subcellularLocation>
        <location evidence="2">Cytoplasm</location>
        <location evidence="2">Cytoskeleton</location>
        <location evidence="2">Flagellum axoneme</location>
    </subcellularLocation>
</comment>
<evidence type="ECO:0000256" key="5">
    <source>
        <dbReference type="ARBA" id="ARBA00022846"/>
    </source>
</evidence>
<dbReference type="PANTHER" id="PTHR28656">
    <property type="entry name" value="COILED-COIL DOMAIN-CONTAINING PROTEIN 153"/>
    <property type="match status" value="1"/>
</dbReference>
<keyword evidence="7" id="KW-0969">Cilium</keyword>
<evidence type="ECO:0000256" key="2">
    <source>
        <dbReference type="ARBA" id="ARBA00004611"/>
    </source>
</evidence>
<evidence type="ECO:0000256" key="9">
    <source>
        <dbReference type="ARBA" id="ARBA00023273"/>
    </source>
</evidence>
<evidence type="ECO:0000256" key="6">
    <source>
        <dbReference type="ARBA" id="ARBA00023054"/>
    </source>
</evidence>
<feature type="region of interest" description="Disordered" evidence="13">
    <location>
        <begin position="54"/>
        <end position="96"/>
    </location>
</feature>
<dbReference type="InParanoid" id="G5BHP1"/>
<dbReference type="EMBL" id="JH170389">
    <property type="protein sequence ID" value="EHB08802.1"/>
    <property type="molecule type" value="Genomic_DNA"/>
</dbReference>
<dbReference type="FunCoup" id="G5BHP1">
    <property type="interactions" value="6"/>
</dbReference>
<evidence type="ECO:0000256" key="3">
    <source>
        <dbReference type="ARBA" id="ARBA00011248"/>
    </source>
</evidence>
<keyword evidence="8" id="KW-0206">Cytoskeleton</keyword>
<proteinExistence type="inferred from homology"/>
<evidence type="ECO:0000256" key="1">
    <source>
        <dbReference type="ARBA" id="ARBA00003029"/>
    </source>
</evidence>
<evidence type="ECO:0000256" key="13">
    <source>
        <dbReference type="SAM" id="MobiDB-lite"/>
    </source>
</evidence>
<evidence type="ECO:0000256" key="8">
    <source>
        <dbReference type="ARBA" id="ARBA00023212"/>
    </source>
</evidence>
<organism evidence="14 15">
    <name type="scientific">Heterocephalus glaber</name>
    <name type="common">Naked mole rat</name>
    <dbReference type="NCBI Taxonomy" id="10181"/>
    <lineage>
        <taxon>Eukaryota</taxon>
        <taxon>Metazoa</taxon>
        <taxon>Chordata</taxon>
        <taxon>Craniata</taxon>
        <taxon>Vertebrata</taxon>
        <taxon>Euteleostomi</taxon>
        <taxon>Mammalia</taxon>
        <taxon>Eutheria</taxon>
        <taxon>Euarchontoglires</taxon>
        <taxon>Glires</taxon>
        <taxon>Rodentia</taxon>
        <taxon>Hystricomorpha</taxon>
        <taxon>Bathyergidae</taxon>
        <taxon>Heterocephalus</taxon>
    </lineage>
</organism>
<evidence type="ECO:0000256" key="7">
    <source>
        <dbReference type="ARBA" id="ARBA00023069"/>
    </source>
</evidence>
<dbReference type="STRING" id="10181.G5BHP1"/>
<keyword evidence="4" id="KW-0963">Cytoplasm</keyword>
<dbReference type="AlphaFoldDB" id="G5BHP1"/>
<accession>G5BHP1</accession>
<protein>
    <recommendedName>
        <fullName evidence="11">Dynein regulatory complex protein 12</fullName>
    </recommendedName>
</protein>
<evidence type="ECO:0000256" key="10">
    <source>
        <dbReference type="ARBA" id="ARBA00044754"/>
    </source>
</evidence>
<dbReference type="PANTHER" id="PTHR28656:SF1">
    <property type="entry name" value="COILED-COIL DOMAIN-CONTAINING PROTEIN 153"/>
    <property type="match status" value="1"/>
</dbReference>
<sequence>MAPPIPEAAERGLSLLVFNGTLHPQCLDLNGHVPPLSIEHWVRKASLRLALHTKSFLPQDMPPKTKGKRRKTGEQKKKNSGAGATPAGSADRDPSKLKLNQFARADVESEAKHSLVLLEKELLQDHLAIWRAEARRAKASEDQLKQRLQELAAELERARSEGKAIFAEMSRQHRALQNEMDAHRKQLEEEVKCLREQLETCQRETEASRKEAERVLGERDRTLAQLRAHVTDMEAKFEEILDVSTTPQPHPPSTLPSSTPCPTASVMADDPGEGAGSPRAPCSMLSADGGDTPGLLVQIRCLQGSLDLLLAKLRAIKPQWDEAALRLHTRHKEMLRQIGLNPLDL</sequence>
<keyword evidence="9" id="KW-0966">Cell projection</keyword>
<evidence type="ECO:0000313" key="15">
    <source>
        <dbReference type="Proteomes" id="UP000006813"/>
    </source>
</evidence>
<name>G5BHP1_HETGA</name>
<evidence type="ECO:0000256" key="4">
    <source>
        <dbReference type="ARBA" id="ARBA00022490"/>
    </source>
</evidence>
<keyword evidence="6 12" id="KW-0175">Coiled coil</keyword>
<evidence type="ECO:0000256" key="11">
    <source>
        <dbReference type="ARBA" id="ARBA00044800"/>
    </source>
</evidence>
<evidence type="ECO:0000256" key="12">
    <source>
        <dbReference type="SAM" id="Coils"/>
    </source>
</evidence>
<gene>
    <name evidence="14" type="ORF">GW7_18685</name>
</gene>
<comment type="function">
    <text evidence="1">Component of the nexin-dynein regulatory complex (N-DRC), a key regulator of ciliary/flagellar motility which maintains the alignment and integrity of the distal axoneme and regulates microtubule sliding in motile axonemes.</text>
</comment>
<reference evidence="14 15" key="1">
    <citation type="journal article" date="2011" name="Nature">
        <title>Genome sequencing reveals insights into physiology and longevity of the naked mole rat.</title>
        <authorList>
            <person name="Kim E.B."/>
            <person name="Fang X."/>
            <person name="Fushan A.A."/>
            <person name="Huang Z."/>
            <person name="Lobanov A.V."/>
            <person name="Han L."/>
            <person name="Marino S.M."/>
            <person name="Sun X."/>
            <person name="Turanov A.A."/>
            <person name="Yang P."/>
            <person name="Yim S.H."/>
            <person name="Zhao X."/>
            <person name="Kasaikina M.V."/>
            <person name="Stoletzki N."/>
            <person name="Peng C."/>
            <person name="Polak P."/>
            <person name="Xiong Z."/>
            <person name="Kiezun A."/>
            <person name="Zhu Y."/>
            <person name="Chen Y."/>
            <person name="Kryukov G.V."/>
            <person name="Zhang Q."/>
            <person name="Peshkin L."/>
            <person name="Yang L."/>
            <person name="Bronson R.T."/>
            <person name="Buffenstein R."/>
            <person name="Wang B."/>
            <person name="Han C."/>
            <person name="Li Q."/>
            <person name="Chen L."/>
            <person name="Zhao W."/>
            <person name="Sunyaev S.R."/>
            <person name="Park T.J."/>
            <person name="Zhang G."/>
            <person name="Wang J."/>
            <person name="Gladyshev V.N."/>
        </authorList>
    </citation>
    <scope>NUCLEOTIDE SEQUENCE [LARGE SCALE GENOMIC DNA]</scope>
</reference>
<dbReference type="Proteomes" id="UP000006813">
    <property type="component" value="Unassembled WGS sequence"/>
</dbReference>
<feature type="coiled-coil region" evidence="12">
    <location>
        <begin position="127"/>
        <end position="211"/>
    </location>
</feature>
<keyword evidence="5" id="KW-0282">Flagellum</keyword>
<feature type="region of interest" description="Disordered" evidence="13">
    <location>
        <begin position="244"/>
        <end position="280"/>
    </location>
</feature>
<dbReference type="InterPro" id="IPR033585">
    <property type="entry name" value="DRC12-like"/>
</dbReference>
<feature type="compositionally biased region" description="Low complexity" evidence="13">
    <location>
        <begin position="255"/>
        <end position="265"/>
    </location>
</feature>
<comment type="subunit">
    <text evidence="3">Component of the nexin-dynein regulatory complex (N-DRC).</text>
</comment>
<evidence type="ECO:0000313" key="14">
    <source>
        <dbReference type="EMBL" id="EHB08802.1"/>
    </source>
</evidence>
<comment type="similarity">
    <text evidence="10">Belongs to the DRC12 family.</text>
</comment>